<feature type="transmembrane region" description="Helical" evidence="7">
    <location>
        <begin position="70"/>
        <end position="97"/>
    </location>
</feature>
<feature type="domain" description="Mechanosensitive ion channel MscS C-terminal" evidence="9">
    <location>
        <begin position="161"/>
        <end position="242"/>
    </location>
</feature>
<dbReference type="PANTHER" id="PTHR30221">
    <property type="entry name" value="SMALL-CONDUCTANCE MECHANOSENSITIVE CHANNEL"/>
    <property type="match status" value="1"/>
</dbReference>
<dbReference type="Pfam" id="PF00924">
    <property type="entry name" value="MS_channel_2nd"/>
    <property type="match status" value="1"/>
</dbReference>
<keyword evidence="11" id="KW-1185">Reference proteome</keyword>
<evidence type="ECO:0000259" key="9">
    <source>
        <dbReference type="Pfam" id="PF21082"/>
    </source>
</evidence>
<dbReference type="RefSeq" id="WP_075050040.1">
    <property type="nucleotide sequence ID" value="NZ_CP006867.1"/>
</dbReference>
<evidence type="ECO:0000256" key="3">
    <source>
        <dbReference type="ARBA" id="ARBA00022475"/>
    </source>
</evidence>
<evidence type="ECO:0000256" key="7">
    <source>
        <dbReference type="SAM" id="Phobius"/>
    </source>
</evidence>
<evidence type="ECO:0000256" key="6">
    <source>
        <dbReference type="ARBA" id="ARBA00023136"/>
    </source>
</evidence>
<keyword evidence="6 7" id="KW-0472">Membrane</keyword>
<evidence type="ECO:0000256" key="1">
    <source>
        <dbReference type="ARBA" id="ARBA00004651"/>
    </source>
</evidence>
<dbReference type="GO" id="GO:0008381">
    <property type="term" value="F:mechanosensitive monoatomic ion channel activity"/>
    <property type="evidence" value="ECO:0007669"/>
    <property type="project" value="InterPro"/>
</dbReference>
<feature type="transmembrane region" description="Helical" evidence="7">
    <location>
        <begin position="37"/>
        <end position="58"/>
    </location>
</feature>
<accession>A0A0U2VCS4</accession>
<comment type="subcellular location">
    <subcellularLocation>
        <location evidence="1">Cell membrane</location>
        <topology evidence="1">Multi-pass membrane protein</topology>
    </subcellularLocation>
</comment>
<evidence type="ECO:0000256" key="2">
    <source>
        <dbReference type="ARBA" id="ARBA00008017"/>
    </source>
</evidence>
<dbReference type="OrthoDB" id="31543at2157"/>
<dbReference type="PANTHER" id="PTHR30221:SF20">
    <property type="entry name" value="SMALL-CONDUCTANCE MECHANOSENSITIVE CHANNEL"/>
    <property type="match status" value="1"/>
</dbReference>
<dbReference type="Pfam" id="PF21082">
    <property type="entry name" value="MS_channel_3rd"/>
    <property type="match status" value="1"/>
</dbReference>
<dbReference type="InterPro" id="IPR049278">
    <property type="entry name" value="MS_channel_C"/>
</dbReference>
<dbReference type="Gene3D" id="3.30.70.100">
    <property type="match status" value="1"/>
</dbReference>
<keyword evidence="5 7" id="KW-1133">Transmembrane helix</keyword>
<dbReference type="InterPro" id="IPR010920">
    <property type="entry name" value="LSM_dom_sf"/>
</dbReference>
<dbReference type="EMBL" id="CP006867">
    <property type="protein sequence ID" value="ALU11874.1"/>
    <property type="molecule type" value="Genomic_DNA"/>
</dbReference>
<comment type="similarity">
    <text evidence="2">Belongs to the MscS (TC 1.A.23) family.</text>
</comment>
<evidence type="ECO:0000259" key="8">
    <source>
        <dbReference type="Pfam" id="PF00924"/>
    </source>
</evidence>
<dbReference type="GO" id="GO:0005886">
    <property type="term" value="C:plasma membrane"/>
    <property type="evidence" value="ECO:0007669"/>
    <property type="project" value="UniProtKB-SubCell"/>
</dbReference>
<dbReference type="Gene3D" id="2.30.30.60">
    <property type="match status" value="1"/>
</dbReference>
<dbReference type="KEGG" id="iis:EYM_05655"/>
<evidence type="ECO:0000313" key="11">
    <source>
        <dbReference type="Proteomes" id="UP000060778"/>
    </source>
</evidence>
<reference evidence="10 11" key="1">
    <citation type="submission" date="2013-11" db="EMBL/GenBank/DDBJ databases">
        <title>Comparative genomics of Ignicoccus.</title>
        <authorList>
            <person name="Podar M."/>
        </authorList>
    </citation>
    <scope>NUCLEOTIDE SEQUENCE [LARGE SCALE GENOMIC DNA]</scope>
    <source>
        <strain evidence="10 11">DSM 13165</strain>
    </source>
</reference>
<keyword evidence="4 7" id="KW-0812">Transmembrane</keyword>
<dbReference type="InterPro" id="IPR045275">
    <property type="entry name" value="MscS_archaea/bacteria_type"/>
</dbReference>
<feature type="transmembrane region" description="Helical" evidence="7">
    <location>
        <begin position="6"/>
        <end position="25"/>
    </location>
</feature>
<dbReference type="SUPFAM" id="SSF82861">
    <property type="entry name" value="Mechanosensitive channel protein MscS (YggB), transmembrane region"/>
    <property type="match status" value="1"/>
</dbReference>
<dbReference type="AlphaFoldDB" id="A0A0U2VCS4"/>
<dbReference type="GeneID" id="30680514"/>
<dbReference type="Proteomes" id="UP000060778">
    <property type="component" value="Chromosome"/>
</dbReference>
<feature type="domain" description="Mechanosensitive ion channel MscS" evidence="8">
    <location>
        <begin position="85"/>
        <end position="153"/>
    </location>
</feature>
<sequence>MTLFEVLFGIALIVSTKIYLSKKILEILAKYSPSEDLTYMGQWISTLFLYLFGALMVVKGFGFSISDLLVAGGFITLAISFAAQTVISNAISGIFLVMEKPIRIGDFVYLKEAGISGAVKSISILSTTIRLWNGELARVPNSKFFEDVIVNQSMPIVRRLEVKVGVPYDLEKVKTAIDVIKRAMNNSKYVLKVPEPEVFVEEFGDSAVIIRVNAWVPSKKWYECYKQVRYTIYEELVKAGVEVPFTTITVIIDRKS</sequence>
<protein>
    <submittedName>
        <fullName evidence="10">Small mechanosensitive ion channel protein MscS</fullName>
    </submittedName>
</protein>
<evidence type="ECO:0000313" key="10">
    <source>
        <dbReference type="EMBL" id="ALU11874.1"/>
    </source>
</evidence>
<evidence type="ECO:0000256" key="5">
    <source>
        <dbReference type="ARBA" id="ARBA00022989"/>
    </source>
</evidence>
<dbReference type="InterPro" id="IPR006685">
    <property type="entry name" value="MscS_channel_2nd"/>
</dbReference>
<dbReference type="InterPro" id="IPR011066">
    <property type="entry name" value="MscS_channel_C_sf"/>
</dbReference>
<dbReference type="SUPFAM" id="SSF50182">
    <property type="entry name" value="Sm-like ribonucleoproteins"/>
    <property type="match status" value="1"/>
</dbReference>
<dbReference type="InterPro" id="IPR023408">
    <property type="entry name" value="MscS_beta-dom_sf"/>
</dbReference>
<dbReference type="STRING" id="940295.EYM_05655"/>
<keyword evidence="3" id="KW-1003">Cell membrane</keyword>
<dbReference type="InterPro" id="IPR011014">
    <property type="entry name" value="MscS_channel_TM-2"/>
</dbReference>
<evidence type="ECO:0000256" key="4">
    <source>
        <dbReference type="ARBA" id="ARBA00022692"/>
    </source>
</evidence>
<dbReference type="SUPFAM" id="SSF82689">
    <property type="entry name" value="Mechanosensitive channel protein MscS (YggB), C-terminal domain"/>
    <property type="match status" value="1"/>
</dbReference>
<organism evidence="10 11">
    <name type="scientific">Ignicoccus islandicus DSM 13165</name>
    <dbReference type="NCBI Taxonomy" id="940295"/>
    <lineage>
        <taxon>Archaea</taxon>
        <taxon>Thermoproteota</taxon>
        <taxon>Thermoprotei</taxon>
        <taxon>Desulfurococcales</taxon>
        <taxon>Desulfurococcaceae</taxon>
        <taxon>Ignicoccus</taxon>
    </lineage>
</organism>
<dbReference type="Gene3D" id="1.10.287.1260">
    <property type="match status" value="1"/>
</dbReference>
<proteinExistence type="inferred from homology"/>
<gene>
    <name evidence="10" type="ORF">EYM_05655</name>
</gene>
<name>A0A0U2VCS4_9CREN</name>